<feature type="region of interest" description="Disordered" evidence="2">
    <location>
        <begin position="1"/>
        <end position="51"/>
    </location>
</feature>
<feature type="compositionally biased region" description="Polar residues" evidence="2">
    <location>
        <begin position="2400"/>
        <end position="2424"/>
    </location>
</feature>
<feature type="region of interest" description="Disordered" evidence="2">
    <location>
        <begin position="1000"/>
        <end position="1029"/>
    </location>
</feature>
<feature type="compositionally biased region" description="Polar residues" evidence="2">
    <location>
        <begin position="2298"/>
        <end position="2309"/>
    </location>
</feature>
<dbReference type="Pfam" id="PF11864">
    <property type="entry name" value="DUF3384"/>
    <property type="match status" value="1"/>
</dbReference>
<dbReference type="PANTHER" id="PTHR10063">
    <property type="entry name" value="TUBERIN"/>
    <property type="match status" value="1"/>
</dbReference>
<dbReference type="InterPro" id="IPR003913">
    <property type="entry name" value="Tuberin"/>
</dbReference>
<proteinExistence type="predicted"/>
<feature type="region of interest" description="Disordered" evidence="2">
    <location>
        <begin position="845"/>
        <end position="897"/>
    </location>
</feature>
<feature type="compositionally biased region" description="Acidic residues" evidence="2">
    <location>
        <begin position="2377"/>
        <end position="2387"/>
    </location>
</feature>
<feature type="compositionally biased region" description="Low complexity" evidence="2">
    <location>
        <begin position="2561"/>
        <end position="2574"/>
    </location>
</feature>
<feature type="region of interest" description="Disordered" evidence="2">
    <location>
        <begin position="539"/>
        <end position="588"/>
    </location>
</feature>
<evidence type="ECO:0000256" key="2">
    <source>
        <dbReference type="SAM" id="MobiDB-lite"/>
    </source>
</evidence>
<evidence type="ECO:0000256" key="1">
    <source>
        <dbReference type="ARBA" id="ARBA00022468"/>
    </source>
</evidence>
<feature type="region of interest" description="Disordered" evidence="2">
    <location>
        <begin position="2240"/>
        <end position="2425"/>
    </location>
</feature>
<feature type="compositionally biased region" description="Low complexity" evidence="2">
    <location>
        <begin position="884"/>
        <end position="893"/>
    </location>
</feature>
<dbReference type="RefSeq" id="XP_004348977.2">
    <property type="nucleotide sequence ID" value="XM_004348927.2"/>
</dbReference>
<dbReference type="OrthoDB" id="5797019at2759"/>
<feature type="region of interest" description="Disordered" evidence="2">
    <location>
        <begin position="2554"/>
        <end position="2589"/>
    </location>
</feature>
<dbReference type="InterPro" id="IPR018515">
    <property type="entry name" value="Tuberin-type_domain"/>
</dbReference>
<sequence length="3131" mass="330373">MSENAAAGLAATSPGGGPPPLPPSQSQQQQQQQQQLQQQQQQQLQQQVASPRGVIARLRHSLFGSPSSASTSAAAAALPQSQQHGANAAAAASMQSPSAAAGQSAAIGSASTLNNSSTTSQPPSAAAASNASATATTAAAMMSMMMMMNPTQQPAAGQLAIEDELELGELVQEILSLKALPQGSSQRTKAMRDVCEIVRQYRFKDTMAGVVWSAGKHVLDESPTVESRQMLFTFMSALIDGQYDRLGMLRSALFATVEASGPSRPTDADFAAKLDAVRRLTRGGRDLTYIEGRIGPFVLSLMAHQARAKQLNGAAMALVIGVARHNIAALDDSVALGVVRYTCSLCNSLSSPDDIQSCLSVLDWFIRSGAIPVPCLTQTIAVLCRTVNIEVVSQTSWQSMRNLLKSAIGYNVLRTMCLMLEEQPPQRPPTDLLRGAVFFLGMATWGSQRVQSLRHSFTTVLPAFVAVLTSKQLVVAYEVTLSLSRLLKKYGAELDPVEWELALDVLDSLSVYVDGMLDLLPQVRRRSASDVVEEILPPTLSASASTTPASSRPSSPTHLRRKHLSDPAGGHAASANNQSPAAAAAAAAAASGRASQKSSTRDSATLDAATSLPSITSLAAALNQAPSQQQRPGSPPASTHASAPRDETAIAKTSVFFTGKDAVSDARAFFGAVKTCLQLLEMLYLTGRYAGAIQRYFETAERFRHFRSEATMIALLASKVAMLHPAYSSNWLDSTRNMMRLFFDSERRTRIRTKALAILSNVVTATRFLYEREIVAEVVLPSLRSVPDDRDPIVRKMGIEVVIDLATSCNSESFEGLISIIERAALSKEVNADPEELQDYDDDDLLIRDGAAPPPPTQQPSQQAPAHQQLSGVEPSNAVAPEKSSTTSSTITTRPRRPTLRISIGIANLDFDDDDDEDDDEASHASLAVNPSIANRNKLAVGFYGGAESNSLQGTSSSATTSAAPTAAAAALQMPSTATAVVSSPLRNLSHQSSGVLSVAGGSNAAGSNASTVDASHPHPSSGQASTLTSVPFNSAASTLAATGVTTSSTSTKTRPTAPVSSALLAATGAVSIFREALYKQPVAHISRTFQVLLKTLHAHSKVPAVPLQGARVAASQGGAASTASLQISEAIREQLYSCLLSLRADANNFIYLLDDTLPKPSPYAVCHAPDLHPSATSPRTDISPAFQQGPAPGQAQQQQQHPSHPSSQAASAQPKPALSQILLLSPVLTGEHPPLSPTESSQLLSPQHHPHHHHQQQQQSSDGPVVLPMGEVFSLLMEGLVREARHAAYVKILSGLLEMLYNKRIFAAESVDVSVLSTFLLETIRSPNALPLKDLALVERPALAAMHVLTYRVLAALIAYKSKLAKFQRDELVACFERGLSSPWDGVPAQCVYALLLCCLELSYAVPRQLPTVLSRLSQVSSAPRMSIPILEFLSGLVRLPHLCANFIEDDYKYVFAICLKYTETKRYGAHICALAHHIIIAWFLRCRLKDRKRYVPFIVKGLPESSAATTSGTAAGIAAATTTTTTTTTASLQDENVETLLDMLARFAHSNCSSLPAERSAVSRALLADAITRHWLIGHTVMTVCASPTTSWAEVTVRKATGTVSWMLRLQNRQYNNEDNFFASPSVLGIAAQLGYASSGVNTDRLYNSLLTDLYGIAGESDGSMSDWTFAGESQPASPTAPQPHPLLLSNEYQNSSDADLQQNAPLHSLSDDRDRFKYKSVVDVVRHARLALASAAWHVRPRPLATSSLPASLLQPAGTSVAVIPSDNLSHAPASSQPQTILASMSATTAIPALPRVAASPSTSSVSSGTTTPTDAQSAQSSSQHQRLGTLLATYAANTETIAEVKEDDEISLASQHLELLPPVDGATPATTAPVLLVPAETAASSLLPQLDVTASLQDSLEHPPQLPEPSHSLGLSASETIPRPLAGVASSPPQLNLFTMADTPHGERDDSPFLCHQQPWANLGRNSTTSLFQPFSAPETPSEFSSHSFPQLPHIRSSTSLVDDFNELRGSESVPAASFSHESLLPVQSGLSELGDGGFSGNARGSLGGLTSSAPAMALFGSRPIRFGGSQPAMSFAIDGSPISGSGFTGDETAGSSGSGSTHLLSSSLSQRPHIVELLNSLATPTRKSSRHRRHRSLSVSRSSHSRGSSATSPPTDETDDFGVPTRDTSRQLLRNNDGESTDGFQPAPTRSRRKRASVSVSSVGSLEDRASWSGSFALQNPAARDPLHTDSANAALISDAKPSSRRRKSRTKQHGAAPAATLRSRDASVQVPPPSSSSAPRSLRPDPAGSAAVRSNSSGSTGARDTNEQPHEPAKAAKPTGMLIPSSHATPKHDSRVSSTRRSSRKTSRRHRLASSNPETDASVFVLHDHSDDDDEVEDGSSSDDAADHADDMARSNSPSTSVGSRQNVPSSGNLSDSPHSYRLMAADSYGDHDLLGLSHSFGPLSYAAVAGRRDRRTSEAGLANSGGLGLDASSFGTSPTMHNIPLMPYDDDDTVNAADAAPSGPPLPTVSSVTTMTVTSAAAAGSDTAAVSSAVSDAELASVKRTASAAEKDATSSPSTTSSTTSSSGNSATDPAFAQRPSTRLRTISMPATPSVAAAEALAMHVSAPLPSTEISPASLSHAVSTETITSATVRQQQQQQQQQSHQQHPTTAAPATATFLLSRMRRAGSDNKSRSVSVTGTPATGFIGSAHPQAETAGGSSTSSSSAAASSPNVSSTALAVAQPTGPSTAATTAAASVGTTLASAPAPAATSSLVVGTSGQQLPAAGPQAPLTMLRSPLLVGTVPAHAGHPPPAALDLPSVLAGAPAATAAHPLLTTPAALDNLVFPSFIFLQLEPFTSLKDRPQALPAGEAVDRALGVLDRIHPYDMHKIGVVYIARNQPHVEADILSNAFGTQRYRNFLSGLGRLIRLRGADVYTGGLDRSNDIDGEFSYMWQDDLTQLIFHVATLMPNRETDPLRQAKKLHIGNDFITIVYNNSGLPYKFGAVKGQFNYIEVVVEPVDEFTNLVRCMSEPANEDLLPFPDPCLVADSSLGGFVRQMALHANFACLMRLNKPGMEYASNWQERLRQIKRMKDRFGGAAASSASSAGARGATTSNSTSTNTNTNNTATWYSGRPEDFTDFAHG</sequence>
<feature type="region of interest" description="Disordered" evidence="2">
    <location>
        <begin position="110"/>
        <end position="130"/>
    </location>
</feature>
<feature type="compositionally biased region" description="Low complexity" evidence="2">
    <location>
        <begin position="1184"/>
        <end position="1213"/>
    </location>
</feature>
<feature type="compositionally biased region" description="Low complexity" evidence="2">
    <location>
        <begin position="3087"/>
        <end position="3116"/>
    </location>
</feature>
<dbReference type="Pfam" id="PF03542">
    <property type="entry name" value="Tuberin"/>
    <property type="match status" value="1"/>
</dbReference>
<feature type="compositionally biased region" description="Low complexity" evidence="2">
    <location>
        <begin position="2099"/>
        <end position="2112"/>
    </location>
</feature>
<feature type="compositionally biased region" description="Basic and acidic residues" evidence="2">
    <location>
        <begin position="2310"/>
        <end position="2320"/>
    </location>
</feature>
<reference evidence="5" key="1">
    <citation type="submission" date="2011-02" db="EMBL/GenBank/DDBJ databases">
        <title>The Genome Sequence of Capsaspora owczarzaki ATCC 30864.</title>
        <authorList>
            <person name="Russ C."/>
            <person name="Cuomo C."/>
            <person name="Burger G."/>
            <person name="Gray M.W."/>
            <person name="Holland P.W.H."/>
            <person name="King N."/>
            <person name="Lang F.B.F."/>
            <person name="Roger A.J."/>
            <person name="Ruiz-Trillo I."/>
            <person name="Young S.K."/>
            <person name="Zeng Q."/>
            <person name="Gargeya S."/>
            <person name="Alvarado L."/>
            <person name="Berlin A."/>
            <person name="Chapman S.B."/>
            <person name="Chen Z."/>
            <person name="Freedman E."/>
            <person name="Gellesch M."/>
            <person name="Goldberg J."/>
            <person name="Griggs A."/>
            <person name="Gujja S."/>
            <person name="Heilman E."/>
            <person name="Heiman D."/>
            <person name="Howarth C."/>
            <person name="Mehta T."/>
            <person name="Neiman D."/>
            <person name="Pearson M."/>
            <person name="Roberts A."/>
            <person name="Saif S."/>
            <person name="Shea T."/>
            <person name="Shenoy N."/>
            <person name="Sisk P."/>
            <person name="Stolte C."/>
            <person name="Sykes S."/>
            <person name="White J."/>
            <person name="Yandava C."/>
            <person name="Haas B."/>
            <person name="Nusbaum C."/>
            <person name="Birren B."/>
        </authorList>
    </citation>
    <scope>NUCLEOTIDE SEQUENCE</scope>
    <source>
        <strain evidence="5">ATCC 30864</strain>
    </source>
</reference>
<dbReference type="InterPro" id="IPR016024">
    <property type="entry name" value="ARM-type_fold"/>
</dbReference>
<evidence type="ECO:0000313" key="4">
    <source>
        <dbReference type="EMBL" id="KJE91023.1"/>
    </source>
</evidence>
<feature type="region of interest" description="Disordered" evidence="2">
    <location>
        <begin position="2090"/>
        <end position="2112"/>
    </location>
</feature>
<feature type="region of interest" description="Disordered" evidence="2">
    <location>
        <begin position="1169"/>
        <end position="1213"/>
    </location>
</feature>
<dbReference type="InterPro" id="IPR000331">
    <property type="entry name" value="Rap/Ran_GAP_dom"/>
</dbReference>
<accession>A0A0D2WLX6</accession>
<dbReference type="GO" id="GO:0051056">
    <property type="term" value="P:regulation of small GTPase mediated signal transduction"/>
    <property type="evidence" value="ECO:0007669"/>
    <property type="project" value="InterPro"/>
</dbReference>
<gene>
    <name evidence="4" type="ORF">CAOG_002227</name>
</gene>
<feature type="compositionally biased region" description="Low complexity" evidence="2">
    <location>
        <begin position="1000"/>
        <end position="1011"/>
    </location>
</feature>
<protein>
    <recommendedName>
        <fullName evidence="3">Rap-GAP domain-containing protein</fullName>
    </recommendedName>
</protein>
<feature type="compositionally biased region" description="Basic residues" evidence="2">
    <location>
        <begin position="2248"/>
        <end position="2258"/>
    </location>
</feature>
<dbReference type="EMBL" id="KE346362">
    <property type="protein sequence ID" value="KJE91023.1"/>
    <property type="molecule type" value="Genomic_DNA"/>
</dbReference>
<feature type="domain" description="Rap-GAP" evidence="3">
    <location>
        <begin position="2864"/>
        <end position="3087"/>
    </location>
</feature>
<dbReference type="InterPro" id="IPR024584">
    <property type="entry name" value="Tuberin_N"/>
</dbReference>
<feature type="region of interest" description="Disordered" evidence="2">
    <location>
        <begin position="2673"/>
        <end position="2718"/>
    </location>
</feature>
<feature type="compositionally biased region" description="Basic residues" evidence="2">
    <location>
        <begin position="2347"/>
        <end position="2358"/>
    </location>
</feature>
<dbReference type="Gene3D" id="3.40.50.11210">
    <property type="entry name" value="Rap/Ran-GAP"/>
    <property type="match status" value="1"/>
</dbReference>
<feature type="compositionally biased region" description="Low complexity" evidence="2">
    <location>
        <begin position="572"/>
        <end position="588"/>
    </location>
</feature>
<feature type="compositionally biased region" description="Low complexity" evidence="2">
    <location>
        <begin position="2281"/>
        <end position="2292"/>
    </location>
</feature>
<feature type="region of interest" description="Disordered" evidence="2">
    <location>
        <begin position="2635"/>
        <end position="2660"/>
    </location>
</feature>
<feature type="compositionally biased region" description="Polar residues" evidence="2">
    <location>
        <begin position="624"/>
        <end position="641"/>
    </location>
</feature>
<feature type="region of interest" description="Disordered" evidence="2">
    <location>
        <begin position="1670"/>
        <end position="1693"/>
    </location>
</feature>
<dbReference type="STRING" id="595528.A0A0D2WLX6"/>
<feature type="compositionally biased region" description="Low complexity" evidence="2">
    <location>
        <begin position="24"/>
        <end position="47"/>
    </location>
</feature>
<dbReference type="GO" id="GO:0032007">
    <property type="term" value="P:negative regulation of TOR signaling"/>
    <property type="evidence" value="ECO:0007669"/>
    <property type="project" value="InterPro"/>
</dbReference>
<dbReference type="GO" id="GO:0005634">
    <property type="term" value="C:nucleus"/>
    <property type="evidence" value="ECO:0007669"/>
    <property type="project" value="InterPro"/>
</dbReference>
<keyword evidence="5" id="KW-1185">Reference proteome</keyword>
<dbReference type="InterPro" id="IPR027107">
    <property type="entry name" value="Tuberin/Ral-act_asu"/>
</dbReference>
<keyword evidence="1" id="KW-0343">GTPase activation</keyword>
<feature type="compositionally biased region" description="Low complexity" evidence="2">
    <location>
        <begin position="2701"/>
        <end position="2718"/>
    </location>
</feature>
<organism evidence="4 5">
    <name type="scientific">Capsaspora owczarzaki (strain ATCC 30864)</name>
    <dbReference type="NCBI Taxonomy" id="595528"/>
    <lineage>
        <taxon>Eukaryota</taxon>
        <taxon>Filasterea</taxon>
        <taxon>Capsaspora</taxon>
    </lineage>
</organism>
<dbReference type="InParanoid" id="A0A0D2WLX6"/>
<feature type="region of interest" description="Disordered" evidence="2">
    <location>
        <begin position="2489"/>
        <end position="2518"/>
    </location>
</feature>
<feature type="region of interest" description="Disordered" evidence="2">
    <location>
        <begin position="3087"/>
        <end position="3120"/>
    </location>
</feature>
<dbReference type="GO" id="GO:0005096">
    <property type="term" value="F:GTPase activator activity"/>
    <property type="evidence" value="ECO:0007669"/>
    <property type="project" value="UniProtKB-KW"/>
</dbReference>
<evidence type="ECO:0000259" key="3">
    <source>
        <dbReference type="PROSITE" id="PS50085"/>
    </source>
</evidence>
<dbReference type="InterPro" id="IPR035974">
    <property type="entry name" value="Rap/Ran-GAP_sf"/>
</dbReference>
<feature type="compositionally biased region" description="Basic residues" evidence="2">
    <location>
        <begin position="2132"/>
        <end position="2141"/>
    </location>
</feature>
<feature type="region of interest" description="Disordered" evidence="2">
    <location>
        <begin position="1233"/>
        <end position="1265"/>
    </location>
</feature>
<name>A0A0D2WLX6_CAPO3</name>
<dbReference type="PANTHER" id="PTHR10063:SF0">
    <property type="entry name" value="TUBERIN"/>
    <property type="match status" value="1"/>
</dbReference>
<dbReference type="FunFam" id="3.40.50.11210:FF:000001">
    <property type="entry name" value="Ral GTPase-activating protein subunit alpha-1 isoform 1"/>
    <property type="match status" value="1"/>
</dbReference>
<dbReference type="PhylomeDB" id="A0A0D2WLX6"/>
<dbReference type="eggNOG" id="KOG3687">
    <property type="taxonomic scope" value="Eukaryota"/>
</dbReference>
<dbReference type="Pfam" id="PF02145">
    <property type="entry name" value="Rap_GAP"/>
    <property type="match status" value="1"/>
</dbReference>
<evidence type="ECO:0000313" key="5">
    <source>
        <dbReference type="Proteomes" id="UP000008743"/>
    </source>
</evidence>
<feature type="compositionally biased region" description="Polar residues" evidence="2">
    <location>
        <begin position="1019"/>
        <end position="1029"/>
    </location>
</feature>
<feature type="region of interest" description="Disordered" evidence="2">
    <location>
        <begin position="1801"/>
        <end position="1828"/>
    </location>
</feature>
<feature type="compositionally biased region" description="Low complexity" evidence="2">
    <location>
        <begin position="2142"/>
        <end position="2154"/>
    </location>
</feature>
<dbReference type="SUPFAM" id="SSF48371">
    <property type="entry name" value="ARM repeat"/>
    <property type="match status" value="1"/>
</dbReference>
<feature type="compositionally biased region" description="Low complexity" evidence="2">
    <location>
        <begin position="539"/>
        <end position="557"/>
    </location>
</feature>
<dbReference type="PROSITE" id="PS50085">
    <property type="entry name" value="RAPGAP"/>
    <property type="match status" value="1"/>
</dbReference>
<dbReference type="SUPFAM" id="SSF111347">
    <property type="entry name" value="Rap/Ran-GAP"/>
    <property type="match status" value="1"/>
</dbReference>
<feature type="region of interest" description="Disordered" evidence="2">
    <location>
        <begin position="2125"/>
        <end position="2213"/>
    </location>
</feature>
<feature type="compositionally biased region" description="Low complexity" evidence="2">
    <location>
        <begin position="2642"/>
        <end position="2660"/>
    </location>
</feature>
<feature type="region of interest" description="Disordered" evidence="2">
    <location>
        <begin position="622"/>
        <end position="645"/>
    </location>
</feature>
<dbReference type="GO" id="GO:0033596">
    <property type="term" value="C:TSC1-TSC2 complex"/>
    <property type="evidence" value="ECO:0007669"/>
    <property type="project" value="InterPro"/>
</dbReference>
<dbReference type="Proteomes" id="UP000008743">
    <property type="component" value="Unassembled WGS sequence"/>
</dbReference>
<feature type="compositionally biased region" description="Low complexity" evidence="2">
    <location>
        <begin position="859"/>
        <end position="869"/>
    </location>
</feature>
<dbReference type="PRINTS" id="PR01431">
    <property type="entry name" value="TUBERIN"/>
</dbReference>